<name>D1C4V8_SPHTD</name>
<sequence>MQESAELLGHRYRFVPAPRAGRETARRPVLLLLHGTGGDEADLLPLGELLLPGAPLLSPRGTVSEQGAARFFRRLAPGVFDVEDLIQRTHALADFVQAAVERHGVAGRPVVAVGYSNGANIAASLLLLRPGLLAGAVLWRAMVPLEPEPLPDLTGTPVLLGAARFDPMIPNDNVEWLAALLRKSGASVTLRWQDTGHGLTQADVREAAAWLATLWTDEESTQ</sequence>
<organism evidence="2 3">
    <name type="scientific">Sphaerobacter thermophilus (strain ATCC 49802 / DSM 20745 / KCCM 41009 / NCIMB 13125 / S 6022)</name>
    <dbReference type="NCBI Taxonomy" id="479434"/>
    <lineage>
        <taxon>Bacteria</taxon>
        <taxon>Pseudomonadati</taxon>
        <taxon>Thermomicrobiota</taxon>
        <taxon>Thermomicrobia</taxon>
        <taxon>Sphaerobacterales</taxon>
        <taxon>Sphaerobacterineae</taxon>
        <taxon>Sphaerobacteraceae</taxon>
        <taxon>Sphaerobacter</taxon>
    </lineage>
</organism>
<dbReference type="InterPro" id="IPR029058">
    <property type="entry name" value="AB_hydrolase_fold"/>
</dbReference>
<evidence type="ECO:0000313" key="2">
    <source>
        <dbReference type="EMBL" id="ACZ39275.1"/>
    </source>
</evidence>
<evidence type="ECO:0000259" key="1">
    <source>
        <dbReference type="Pfam" id="PF01738"/>
    </source>
</evidence>
<dbReference type="STRING" id="479434.Sthe_1842"/>
<dbReference type="InParanoid" id="D1C4V8"/>
<protein>
    <submittedName>
        <fullName evidence="2">Phospholipase/Carboxylesterase</fullName>
    </submittedName>
</protein>
<dbReference type="OrthoDB" id="9796570at2"/>
<reference evidence="3" key="1">
    <citation type="submission" date="2009-11" db="EMBL/GenBank/DDBJ databases">
        <title>The complete chromosome 1 of Sphaerobacter thermophilus DSM 20745.</title>
        <authorList>
            <person name="Lucas S."/>
            <person name="Copeland A."/>
            <person name="Lapidus A."/>
            <person name="Glavina del Rio T."/>
            <person name="Dalin E."/>
            <person name="Tice H."/>
            <person name="Bruce D."/>
            <person name="Goodwin L."/>
            <person name="Pitluck S."/>
            <person name="Kyrpides N."/>
            <person name="Mavromatis K."/>
            <person name="Ivanova N."/>
            <person name="Mikhailova N."/>
            <person name="LaButti K.M."/>
            <person name="Clum A."/>
            <person name="Sun H.I."/>
            <person name="Brettin T."/>
            <person name="Detter J.C."/>
            <person name="Han C."/>
            <person name="Larimer F."/>
            <person name="Land M."/>
            <person name="Hauser L."/>
            <person name="Markowitz V."/>
            <person name="Cheng J.F."/>
            <person name="Hugenholtz P."/>
            <person name="Woyke T."/>
            <person name="Wu D."/>
            <person name="Steenblock K."/>
            <person name="Schneider S."/>
            <person name="Pukall R."/>
            <person name="Goeker M."/>
            <person name="Klenk H.P."/>
            <person name="Eisen J.A."/>
        </authorList>
    </citation>
    <scope>NUCLEOTIDE SEQUENCE [LARGE SCALE GENOMIC DNA]</scope>
    <source>
        <strain evidence="3">ATCC 49802 / DSM 20745 / S 6022</strain>
    </source>
</reference>
<feature type="domain" description="Dienelactone hydrolase" evidence="1">
    <location>
        <begin position="93"/>
        <end position="205"/>
    </location>
</feature>
<dbReference type="AlphaFoldDB" id="D1C4V8"/>
<accession>D1C4V8</accession>
<dbReference type="GO" id="GO:0016787">
    <property type="term" value="F:hydrolase activity"/>
    <property type="evidence" value="ECO:0007669"/>
    <property type="project" value="InterPro"/>
</dbReference>
<dbReference type="FunCoup" id="D1C4V8">
    <property type="interactions" value="6"/>
</dbReference>
<dbReference type="Pfam" id="PF01738">
    <property type="entry name" value="DLH"/>
    <property type="match status" value="1"/>
</dbReference>
<dbReference type="SUPFAM" id="SSF53474">
    <property type="entry name" value="alpha/beta-Hydrolases"/>
    <property type="match status" value="1"/>
</dbReference>
<dbReference type="EMBL" id="CP001823">
    <property type="protein sequence ID" value="ACZ39275.1"/>
    <property type="molecule type" value="Genomic_DNA"/>
</dbReference>
<keyword evidence="3" id="KW-1185">Reference proteome</keyword>
<dbReference type="eggNOG" id="COG0400">
    <property type="taxonomic scope" value="Bacteria"/>
</dbReference>
<dbReference type="InterPro" id="IPR002925">
    <property type="entry name" value="Dienelactn_hydro"/>
</dbReference>
<proteinExistence type="predicted"/>
<evidence type="ECO:0000313" key="3">
    <source>
        <dbReference type="Proteomes" id="UP000002027"/>
    </source>
</evidence>
<gene>
    <name evidence="2" type="ordered locus">Sthe_1842</name>
</gene>
<dbReference type="KEGG" id="sti:Sthe_1842"/>
<dbReference type="Proteomes" id="UP000002027">
    <property type="component" value="Chromosome 1"/>
</dbReference>
<reference evidence="2 3" key="2">
    <citation type="journal article" date="2010" name="Stand. Genomic Sci.">
        <title>Complete genome sequence of Desulfohalobium retbaense type strain (HR(100)).</title>
        <authorList>
            <person name="Spring S."/>
            <person name="Nolan M."/>
            <person name="Lapidus A."/>
            <person name="Glavina Del Rio T."/>
            <person name="Copeland A."/>
            <person name="Tice H."/>
            <person name="Cheng J.F."/>
            <person name="Lucas S."/>
            <person name="Land M."/>
            <person name="Chen F."/>
            <person name="Bruce D."/>
            <person name="Goodwin L."/>
            <person name="Pitluck S."/>
            <person name="Ivanova N."/>
            <person name="Mavromatis K."/>
            <person name="Mikhailova N."/>
            <person name="Pati A."/>
            <person name="Chen A."/>
            <person name="Palaniappan K."/>
            <person name="Hauser L."/>
            <person name="Chang Y.J."/>
            <person name="Jeffries C.D."/>
            <person name="Munk C."/>
            <person name="Kiss H."/>
            <person name="Chain P."/>
            <person name="Han C."/>
            <person name="Brettin T."/>
            <person name="Detter J.C."/>
            <person name="Schuler E."/>
            <person name="Goker M."/>
            <person name="Rohde M."/>
            <person name="Bristow J."/>
            <person name="Eisen J.A."/>
            <person name="Markowitz V."/>
            <person name="Hugenholtz P."/>
            <person name="Kyrpides N.C."/>
            <person name="Klenk H.P."/>
        </authorList>
    </citation>
    <scope>NUCLEOTIDE SEQUENCE [LARGE SCALE GENOMIC DNA]</scope>
    <source>
        <strain evidence="3">ATCC 49802 / DSM 20745 / S 6022</strain>
    </source>
</reference>
<dbReference type="Gene3D" id="3.40.50.1820">
    <property type="entry name" value="alpha/beta hydrolase"/>
    <property type="match status" value="1"/>
</dbReference>
<dbReference type="RefSeq" id="WP_012872321.1">
    <property type="nucleotide sequence ID" value="NC_013523.1"/>
</dbReference>
<dbReference type="HOGENOM" id="CLU_049413_6_1_0"/>